<dbReference type="STRING" id="1802485.A2V97_03500"/>
<gene>
    <name evidence="2" type="ORF">A2V97_03500</name>
</gene>
<organism evidence="2 3">
    <name type="scientific">Candidatus Woesebacteria bacterium RBG_16_42_24</name>
    <dbReference type="NCBI Taxonomy" id="1802485"/>
    <lineage>
        <taxon>Bacteria</taxon>
        <taxon>Candidatus Woeseibacteriota</taxon>
    </lineage>
</organism>
<proteinExistence type="predicted"/>
<feature type="transmembrane region" description="Helical" evidence="1">
    <location>
        <begin position="210"/>
        <end position="232"/>
    </location>
</feature>
<protein>
    <submittedName>
        <fullName evidence="2">Uncharacterized protein</fullName>
    </submittedName>
</protein>
<comment type="caution">
    <text evidence="2">The sequence shown here is derived from an EMBL/GenBank/DDBJ whole genome shotgun (WGS) entry which is preliminary data.</text>
</comment>
<dbReference type="Proteomes" id="UP000177382">
    <property type="component" value="Unassembled WGS sequence"/>
</dbReference>
<sequence>MAKEVSLKITYSQAPGVRKPTVEKLHQDIKEAGYGFFQKNPEYGPSFLLFSSGVKSNQLAGEIKKAPEKGLDIESISLLEDVNLKLKTFEQENPELFRDLSETYYEGVSQIEITEEVGGPGQYISLKPSADNTYYEFSPGPSLDQAGIDIGPAREAASFALNKIAEPVKKKIVEAGVKVATKAVTKAAVGTATKVGVQAAAQAVGSTVPIIGNIIAFITTTVIAGIIDRALIAAKKRARDVEDAVGGAIIASLQFLGLLGGILSATFSTILGMVIVIIISIPFTIAYILFIINSGAYLVPPSQILAPGENPYIEITKVASETEFENSDLPISVTYTITVTPLRGSLTNISISHVCEILSRRPTDDCPAPTDPAPVLISPATPYVYTYTVTYTQADADYRDSLVLNTFSVTADTDEVSQTTATGAASVIIGNPPTECYTFDGSWDASSQAQGYKNTLLGAITTLTSNYTPFAQKVCTGGQLVRLEYTQNLGCPGAWACAFRSSVIRFNGGGLNNPNSALYILTHESGHIVNYRLDSLYQQYEDWPGVDQERPSICSYAPARTEAAEAFAESAALYVASTRCTTPSTYPSLYPAHYSFADQVLF</sequence>
<name>A0A1F7XLY4_9BACT</name>
<evidence type="ECO:0000313" key="3">
    <source>
        <dbReference type="Proteomes" id="UP000177382"/>
    </source>
</evidence>
<accession>A0A1F7XLY4</accession>
<keyword evidence="1" id="KW-0472">Membrane</keyword>
<evidence type="ECO:0000256" key="1">
    <source>
        <dbReference type="SAM" id="Phobius"/>
    </source>
</evidence>
<keyword evidence="1" id="KW-0812">Transmembrane</keyword>
<feature type="transmembrane region" description="Helical" evidence="1">
    <location>
        <begin position="270"/>
        <end position="292"/>
    </location>
</feature>
<dbReference type="EMBL" id="MGFX01000001">
    <property type="protein sequence ID" value="OGM15809.1"/>
    <property type="molecule type" value="Genomic_DNA"/>
</dbReference>
<dbReference type="AlphaFoldDB" id="A0A1F7XLY4"/>
<feature type="transmembrane region" description="Helical" evidence="1">
    <location>
        <begin position="244"/>
        <end position="264"/>
    </location>
</feature>
<keyword evidence="1" id="KW-1133">Transmembrane helix</keyword>
<reference evidence="2 3" key="1">
    <citation type="journal article" date="2016" name="Nat. Commun.">
        <title>Thousands of microbial genomes shed light on interconnected biogeochemical processes in an aquifer system.</title>
        <authorList>
            <person name="Anantharaman K."/>
            <person name="Brown C.T."/>
            <person name="Hug L.A."/>
            <person name="Sharon I."/>
            <person name="Castelle C.J."/>
            <person name="Probst A.J."/>
            <person name="Thomas B.C."/>
            <person name="Singh A."/>
            <person name="Wilkins M.J."/>
            <person name="Karaoz U."/>
            <person name="Brodie E.L."/>
            <person name="Williams K.H."/>
            <person name="Hubbard S.S."/>
            <person name="Banfield J.F."/>
        </authorList>
    </citation>
    <scope>NUCLEOTIDE SEQUENCE [LARGE SCALE GENOMIC DNA]</scope>
</reference>
<evidence type="ECO:0000313" key="2">
    <source>
        <dbReference type="EMBL" id="OGM15809.1"/>
    </source>
</evidence>